<dbReference type="OrthoDB" id="9775084at2"/>
<evidence type="ECO:0000313" key="3">
    <source>
        <dbReference type="EMBL" id="EDM75253.1"/>
    </source>
</evidence>
<dbReference type="SUPFAM" id="SSF54665">
    <property type="entry name" value="CO dehydrogenase molybdoprotein N-domain-like"/>
    <property type="match status" value="1"/>
</dbReference>
<dbReference type="STRING" id="391625.PPSIR1_18075"/>
<feature type="region of interest" description="Disordered" evidence="1">
    <location>
        <begin position="794"/>
        <end position="816"/>
    </location>
</feature>
<proteinExistence type="predicted"/>
<evidence type="ECO:0000313" key="4">
    <source>
        <dbReference type="Proteomes" id="UP000005801"/>
    </source>
</evidence>
<dbReference type="PANTHER" id="PTHR11908">
    <property type="entry name" value="XANTHINE DEHYDROGENASE"/>
    <property type="match status" value="1"/>
</dbReference>
<protein>
    <submittedName>
        <fullName evidence="3">Aldehyde oxidase and xanthine dehydrogenase, molybdopterin binding protein</fullName>
    </submittedName>
</protein>
<dbReference type="Gene3D" id="3.30.365.10">
    <property type="entry name" value="Aldehyde oxidase/xanthine dehydrogenase, molybdopterin binding domain"/>
    <property type="match status" value="4"/>
</dbReference>
<dbReference type="InterPro" id="IPR016208">
    <property type="entry name" value="Ald_Oxase/xanthine_DH-like"/>
</dbReference>
<feature type="region of interest" description="Disordered" evidence="1">
    <location>
        <begin position="1"/>
        <end position="21"/>
    </location>
</feature>
<dbReference type="Pfam" id="PF02738">
    <property type="entry name" value="MoCoBD_1"/>
    <property type="match status" value="1"/>
</dbReference>
<name>A6GFV5_9BACT</name>
<dbReference type="Proteomes" id="UP000005801">
    <property type="component" value="Unassembled WGS sequence"/>
</dbReference>
<dbReference type="RefSeq" id="WP_006975595.1">
    <property type="nucleotide sequence ID" value="NZ_ABCS01000098.1"/>
</dbReference>
<comment type="caution">
    <text evidence="3">The sequence shown here is derived from an EMBL/GenBank/DDBJ whole genome shotgun (WGS) entry which is preliminary data.</text>
</comment>
<dbReference type="PANTHER" id="PTHR11908:SF157">
    <property type="entry name" value="XANTHINE DEHYDROGENASE SUBUNIT D-RELATED"/>
    <property type="match status" value="1"/>
</dbReference>
<gene>
    <name evidence="3" type="ORF">PPSIR1_18075</name>
</gene>
<dbReference type="GO" id="GO:0016491">
    <property type="term" value="F:oxidoreductase activity"/>
    <property type="evidence" value="ECO:0007669"/>
    <property type="project" value="InterPro"/>
</dbReference>
<dbReference type="InterPro" id="IPR037165">
    <property type="entry name" value="AldOxase/xan_DH_Mopterin-bd_sf"/>
</dbReference>
<dbReference type="EMBL" id="ABCS01000098">
    <property type="protein sequence ID" value="EDM75253.1"/>
    <property type="molecule type" value="Genomic_DNA"/>
</dbReference>
<sequence>MAYEPKPESRTEHADAPEWKLGKSHRKVDAMERMRGVTRYTDDIKLPGLLHCKILRSPHAHAKILSIDTSRAEAMDGVHAVVTGEELSIPYGIIPWTPDETALAVGKVCYVGDGVAAVAAVDEDTAIAACAAIEVLYEPLPAYYDPEKSLEATAKNADGSYTGADGKGVAINPYARRGNRSKNVVLEFGEVDPAIDQAELIIEGDYFFEGTTHGAIEPHCAVAKVEPNGMLTVWSATQVSHYLHRELAKVLERPANTIRVIQPPLGGAFGGKSEPFDLEFCVAKLAMKTGRPVKCLYTREEVFYSHRGRHPMKMKYRTGFTKEGKITGVAARTFLDGGAYSSFGLVTTYYSGQLLCAPYRFPAYRFHSTRAYTNKPACGPKRGHGSVQPRFAIEVQMDKAAVELGLDPFELRRRNDIGAGGETVNDFKIGSNGFLECLEQVEAASEWTERKPELGYGRGLGVAGSTYISGTNYPIYPNDMPQAAVQVTLDRSGRARVFSGANDIGQGSNTMLAVIVAAELGLELDDVRVLSADTDLCPVDLGAYSSRITLMVGNACMEAAQKLRRKVRESVAKRWEVPKKRVTLVERKAMDIENPEQSVPIAEAFQWAESDHGLLGEIGSYNTPKDRHGDYRGGTIGASPAYSFTAHVADVSVDPETGVVTVHDIWVAHDCGKALSRRIVEGQMEGSAYMGFGEAIMERHDVDPDHSGVHIGPSLLDYRMPTFLDTPDLHALIVEAPDPQGPYGAKEAGEGPLHPSIPAIANAIYDAVGVRIDTLPFSPPKVLAAILERQEKERNGELPVFKADKRGDINDGRRSA</sequence>
<evidence type="ECO:0000259" key="2">
    <source>
        <dbReference type="SMART" id="SM01008"/>
    </source>
</evidence>
<dbReference type="SMART" id="SM01008">
    <property type="entry name" value="Ald_Xan_dh_C"/>
    <property type="match status" value="1"/>
</dbReference>
<dbReference type="eggNOG" id="COG1529">
    <property type="taxonomic scope" value="Bacteria"/>
</dbReference>
<dbReference type="InterPro" id="IPR008274">
    <property type="entry name" value="AldOxase/xan_DH_MoCoBD1"/>
</dbReference>
<dbReference type="InterPro" id="IPR046867">
    <property type="entry name" value="AldOxase/xan_DH_MoCoBD2"/>
</dbReference>
<dbReference type="InterPro" id="IPR000674">
    <property type="entry name" value="Ald_Oxase/Xan_DH_a/b"/>
</dbReference>
<feature type="domain" description="Aldehyde oxidase/xanthine dehydrogenase a/b hammerhead" evidence="2">
    <location>
        <begin position="35"/>
        <end position="141"/>
    </location>
</feature>
<dbReference type="Gene3D" id="3.90.1170.50">
    <property type="entry name" value="Aldehyde oxidase/xanthine dehydrogenase, a/b hammerhead"/>
    <property type="match status" value="1"/>
</dbReference>
<dbReference type="AlphaFoldDB" id="A6GFV5"/>
<dbReference type="GO" id="GO:0005506">
    <property type="term" value="F:iron ion binding"/>
    <property type="evidence" value="ECO:0007669"/>
    <property type="project" value="InterPro"/>
</dbReference>
<dbReference type="InterPro" id="IPR036856">
    <property type="entry name" value="Ald_Oxase/Xan_DH_a/b_sf"/>
</dbReference>
<evidence type="ECO:0000256" key="1">
    <source>
        <dbReference type="SAM" id="MobiDB-lite"/>
    </source>
</evidence>
<organism evidence="3 4">
    <name type="scientific">Plesiocystis pacifica SIR-1</name>
    <dbReference type="NCBI Taxonomy" id="391625"/>
    <lineage>
        <taxon>Bacteria</taxon>
        <taxon>Pseudomonadati</taxon>
        <taxon>Myxococcota</taxon>
        <taxon>Polyangia</taxon>
        <taxon>Nannocystales</taxon>
        <taxon>Nannocystaceae</taxon>
        <taxon>Plesiocystis</taxon>
    </lineage>
</organism>
<accession>A6GFV5</accession>
<keyword evidence="4" id="KW-1185">Reference proteome</keyword>
<dbReference type="Pfam" id="PF20256">
    <property type="entry name" value="MoCoBD_2"/>
    <property type="match status" value="1"/>
</dbReference>
<dbReference type="Pfam" id="PF01315">
    <property type="entry name" value="Ald_Xan_dh_C"/>
    <property type="match status" value="1"/>
</dbReference>
<reference evidence="3 4" key="1">
    <citation type="submission" date="2007-06" db="EMBL/GenBank/DDBJ databases">
        <authorList>
            <person name="Shimkets L."/>
            <person name="Ferriera S."/>
            <person name="Johnson J."/>
            <person name="Kravitz S."/>
            <person name="Beeson K."/>
            <person name="Sutton G."/>
            <person name="Rogers Y.-H."/>
            <person name="Friedman R."/>
            <person name="Frazier M."/>
            <person name="Venter J.C."/>
        </authorList>
    </citation>
    <scope>NUCLEOTIDE SEQUENCE [LARGE SCALE GENOMIC DNA]</scope>
    <source>
        <strain evidence="3 4">SIR-1</strain>
    </source>
</reference>
<dbReference type="SUPFAM" id="SSF56003">
    <property type="entry name" value="Molybdenum cofactor-binding domain"/>
    <property type="match status" value="1"/>
</dbReference>